<organism evidence="2 3">
    <name type="scientific">Allochromatium palmeri</name>
    <dbReference type="NCBI Taxonomy" id="231048"/>
    <lineage>
        <taxon>Bacteria</taxon>
        <taxon>Pseudomonadati</taxon>
        <taxon>Pseudomonadota</taxon>
        <taxon>Gammaproteobacteria</taxon>
        <taxon>Chromatiales</taxon>
        <taxon>Chromatiaceae</taxon>
        <taxon>Allochromatium</taxon>
    </lineage>
</organism>
<dbReference type="RefSeq" id="WP_155451177.1">
    <property type="nucleotide sequence ID" value="NZ_WNKT01000046.1"/>
</dbReference>
<dbReference type="AlphaFoldDB" id="A0A6N8EIT5"/>
<feature type="signal peptide" evidence="1">
    <location>
        <begin position="1"/>
        <end position="21"/>
    </location>
</feature>
<protein>
    <recommendedName>
        <fullName evidence="4">Conjugal transfer protein TraN</fullName>
    </recommendedName>
</protein>
<evidence type="ECO:0000313" key="2">
    <source>
        <dbReference type="EMBL" id="MTW22616.1"/>
    </source>
</evidence>
<dbReference type="Proteomes" id="UP000434044">
    <property type="component" value="Unassembled WGS sequence"/>
</dbReference>
<reference evidence="2 3" key="1">
    <citation type="submission" date="2019-11" db="EMBL/GenBank/DDBJ databases">
        <title>Whole-genome sequence of the anaerobic purple sulfur bacterium Allochromatium palmeri DSM 15591.</title>
        <authorList>
            <person name="Kyndt J.A."/>
            <person name="Meyer T.E."/>
        </authorList>
    </citation>
    <scope>NUCLEOTIDE SEQUENCE [LARGE SCALE GENOMIC DNA]</scope>
    <source>
        <strain evidence="2 3">DSM 15591</strain>
    </source>
</reference>
<dbReference type="EMBL" id="WNKT01000046">
    <property type="protein sequence ID" value="MTW22616.1"/>
    <property type="molecule type" value="Genomic_DNA"/>
</dbReference>
<evidence type="ECO:0008006" key="4">
    <source>
        <dbReference type="Google" id="ProtNLM"/>
    </source>
</evidence>
<dbReference type="OrthoDB" id="5763676at2"/>
<gene>
    <name evidence="2" type="ORF">GJ668_16220</name>
</gene>
<name>A0A6N8EIT5_9GAMM</name>
<comment type="caution">
    <text evidence="2">The sequence shown here is derived from an EMBL/GenBank/DDBJ whole genome shotgun (WGS) entry which is preliminary data.</text>
</comment>
<evidence type="ECO:0000256" key="1">
    <source>
        <dbReference type="SAM" id="SignalP"/>
    </source>
</evidence>
<proteinExistence type="predicted"/>
<evidence type="ECO:0000313" key="3">
    <source>
        <dbReference type="Proteomes" id="UP000434044"/>
    </source>
</evidence>
<keyword evidence="3" id="KW-1185">Reference proteome</keyword>
<feature type="chain" id="PRO_5026825022" description="Conjugal transfer protein TraN" evidence="1">
    <location>
        <begin position="22"/>
        <end position="285"/>
    </location>
</feature>
<accession>A0A6N8EIT5</accession>
<keyword evidence="1" id="KW-0732">Signal</keyword>
<sequence length="285" mass="32035">MKRLPYFALLGLVIGSSTVAAKCLNRPDLSPECRYPSGDTWCLEQGSGNPYAYSDTCLKQRQTASLPSFNEDEEYGSVRQKMLQADWKPYQTPEADSCYESDSRCANRPEMFSCAATGMGNCMFLWIKNNAITAICTVGDDALFDRVCEYNSRVVNTVQSIDDNATPAQILNPYQGWWRYPDNEYGCDDEDNQYRVALGSYEYNQDLGQVVFGQGSTGIGLYDESCELSNGTQQGQSLQFAAKCTLEEGEIKSGTLRITVRDQNNIAVRFPYAQDYEMWLIRCPN</sequence>